<evidence type="ECO:0000313" key="5">
    <source>
        <dbReference type="Proteomes" id="UP001151760"/>
    </source>
</evidence>
<reference evidence="4" key="2">
    <citation type="submission" date="2022-01" db="EMBL/GenBank/DDBJ databases">
        <authorList>
            <person name="Yamashiro T."/>
            <person name="Shiraishi A."/>
            <person name="Satake H."/>
            <person name="Nakayama K."/>
        </authorList>
    </citation>
    <scope>NUCLEOTIDE SEQUENCE</scope>
</reference>
<dbReference type="InterPro" id="IPR043502">
    <property type="entry name" value="DNA/RNA_pol_sf"/>
</dbReference>
<evidence type="ECO:0000256" key="2">
    <source>
        <dbReference type="SAM" id="MobiDB-lite"/>
    </source>
</evidence>
<dbReference type="PANTHER" id="PTHR11439">
    <property type="entry name" value="GAG-POL-RELATED RETROTRANSPOSON"/>
    <property type="match status" value="1"/>
</dbReference>
<dbReference type="EMBL" id="BQNB010018573">
    <property type="protein sequence ID" value="GJT75892.1"/>
    <property type="molecule type" value="Genomic_DNA"/>
</dbReference>
<evidence type="ECO:0000256" key="1">
    <source>
        <dbReference type="ARBA" id="ARBA00022750"/>
    </source>
</evidence>
<dbReference type="SUPFAM" id="SSF56672">
    <property type="entry name" value="DNA/RNA polymerases"/>
    <property type="match status" value="1"/>
</dbReference>
<sequence length="1052" mass="119324">MELVVVRLLDIVVGFVEVAEIDVTVVVVHIVVEDIVRLLALAKPPCALRFDLPKSLLNPKVLFIGVTVHRKKQKKEVIPIASRDQQWYMDTGATSHLSSHTGNLHTSSLNRNFHSIIVGNGSSIPVTHSGHVQIPNPYRPLQLRNVLVTPNIIKNLVSVRKFTTDNKCSIDFDPYGFTVRDYHTRQTLLRCDSTGDLYPLHVAASAFALLTNNHSLWHQRLGHPGDAVIHTLSSRGLVSYNKQNTQHLCRACQLGKQTKLPFQRSTTIVTSPFDIIHSDLWTSLVSSMSGYKYYVLFLDHYSHFLWVYPLHRKSDAQSKLLHFRAFVKTQFNREIKAFQCDHGGEFDNNSLHELFATNGIQFRFSCPRTSQQNGKSERMIRTINNVVRSLLFQARLPPEYWVEALLTAAYLLNILPSTSINNDIPYTKLFNKPPSYTHLRTFGCLCYPYTFPPHKLAPRTTPSIFLGYPYNHRGYRCLDLNTNKIIISRHVTFDETVFPFGSMTLTKPPSYKFLDDNLDTSPIALRLLTTPTSPQQTPPQTTPQTTPQTNPQTTPQSTPPTPLSTPSPQTTPTPPTTPPPPPPPPPTSQHPMVTRSKVGIVKANPKYNLHVTTSSPILKSPFHALRDPNWKQAMCDEYKALIDNNTWVLVPRPPNVNIVRSMWLYKHKYNADGSLNRYKARLVANGRSQQQGIDCDETFSPVVKPATIRTVLSLAVSRQWPIHQLDVKNAFLHGHLTETVYMHQPLGFTDSAHSDYVCLMQKSLYGLKQAPRACFFYFTPATYHLFTTCGVCYDRPWPTQLFYRTPIDTEKKLRPEGSPITDPTLYRSLAGSLQYLTFTRPDLSYAVQQLCLYMHDPRDPHLNAMKRVLRYLRGTTDLGLQLFRSTTSQLIAYSDVDWAGCPATRRSTFGYCVFLGDNLLTWSSKRQDTLSRSSAKTEYRGVANAVAETSWIRNLLRELHTPLFTATLVYCDNVSAVYMSANPVQHQRTKHIKIDIHFVRDKVAAGHVRVLHVPSRFQYADIFTKGLPYPLFSDFRSSLSVRKTPAPIAGAY</sequence>
<dbReference type="InterPro" id="IPR001584">
    <property type="entry name" value="Integrase_cat-core"/>
</dbReference>
<dbReference type="PROSITE" id="PS50994">
    <property type="entry name" value="INTEGRASE"/>
    <property type="match status" value="1"/>
</dbReference>
<dbReference type="PANTHER" id="PTHR11439:SF524">
    <property type="entry name" value="RNA-DIRECTED DNA POLYMERASE, PROTEIN KINASE RLK-PELLE-DLSV FAMILY"/>
    <property type="match status" value="1"/>
</dbReference>
<feature type="region of interest" description="Disordered" evidence="2">
    <location>
        <begin position="530"/>
        <end position="592"/>
    </location>
</feature>
<dbReference type="InterPro" id="IPR012337">
    <property type="entry name" value="RNaseH-like_sf"/>
</dbReference>
<dbReference type="PRINTS" id="PR01217">
    <property type="entry name" value="PRICHEXTENSN"/>
</dbReference>
<dbReference type="InterPro" id="IPR025724">
    <property type="entry name" value="GAG-pre-integrase_dom"/>
</dbReference>
<name>A0ABQ5GLY9_9ASTR</name>
<dbReference type="Gene3D" id="3.30.420.10">
    <property type="entry name" value="Ribonuclease H-like superfamily/Ribonuclease H"/>
    <property type="match status" value="1"/>
</dbReference>
<proteinExistence type="predicted"/>
<dbReference type="Pfam" id="PF00665">
    <property type="entry name" value="rve"/>
    <property type="match status" value="1"/>
</dbReference>
<keyword evidence="5" id="KW-1185">Reference proteome</keyword>
<comment type="caution">
    <text evidence="4">The sequence shown here is derived from an EMBL/GenBank/DDBJ whole genome shotgun (WGS) entry which is preliminary data.</text>
</comment>
<dbReference type="Pfam" id="PF25597">
    <property type="entry name" value="SH3_retrovirus"/>
    <property type="match status" value="1"/>
</dbReference>
<feature type="compositionally biased region" description="Low complexity" evidence="2">
    <location>
        <begin position="542"/>
        <end position="556"/>
    </location>
</feature>
<accession>A0ABQ5GLY9</accession>
<reference evidence="4" key="1">
    <citation type="journal article" date="2022" name="Int. J. Mol. Sci.">
        <title>Draft Genome of Tanacetum Coccineum: Genomic Comparison of Closely Related Tanacetum-Family Plants.</title>
        <authorList>
            <person name="Yamashiro T."/>
            <person name="Shiraishi A."/>
            <person name="Nakayama K."/>
            <person name="Satake H."/>
        </authorList>
    </citation>
    <scope>NUCLEOTIDE SEQUENCE</scope>
</reference>
<evidence type="ECO:0000259" key="3">
    <source>
        <dbReference type="PROSITE" id="PS50994"/>
    </source>
</evidence>
<keyword evidence="1" id="KW-0645">Protease</keyword>
<gene>
    <name evidence="4" type="ORF">Tco_1042617</name>
</gene>
<dbReference type="InterPro" id="IPR013103">
    <property type="entry name" value="RVT_2"/>
</dbReference>
<dbReference type="Proteomes" id="UP001151760">
    <property type="component" value="Unassembled WGS sequence"/>
</dbReference>
<keyword evidence="1" id="KW-0378">Hydrolase</keyword>
<dbReference type="SUPFAM" id="SSF53098">
    <property type="entry name" value="Ribonuclease H-like"/>
    <property type="match status" value="1"/>
</dbReference>
<feature type="domain" description="Integrase catalytic" evidence="3">
    <location>
        <begin position="268"/>
        <end position="433"/>
    </location>
</feature>
<dbReference type="Pfam" id="PF07727">
    <property type="entry name" value="RVT_2"/>
    <property type="match status" value="1"/>
</dbReference>
<protein>
    <submittedName>
        <fullName evidence="4">Ribonuclease H-like domain-containing protein</fullName>
    </submittedName>
</protein>
<dbReference type="InterPro" id="IPR054722">
    <property type="entry name" value="PolX-like_BBD"/>
</dbReference>
<dbReference type="Pfam" id="PF22936">
    <property type="entry name" value="Pol_BBD"/>
    <property type="match status" value="1"/>
</dbReference>
<dbReference type="CDD" id="cd09272">
    <property type="entry name" value="RNase_HI_RT_Ty1"/>
    <property type="match status" value="1"/>
</dbReference>
<feature type="compositionally biased region" description="Pro residues" evidence="2">
    <location>
        <begin position="557"/>
        <end position="588"/>
    </location>
</feature>
<dbReference type="InterPro" id="IPR057670">
    <property type="entry name" value="SH3_retrovirus"/>
</dbReference>
<evidence type="ECO:0000313" key="4">
    <source>
        <dbReference type="EMBL" id="GJT75892.1"/>
    </source>
</evidence>
<organism evidence="4 5">
    <name type="scientific">Tanacetum coccineum</name>
    <dbReference type="NCBI Taxonomy" id="301880"/>
    <lineage>
        <taxon>Eukaryota</taxon>
        <taxon>Viridiplantae</taxon>
        <taxon>Streptophyta</taxon>
        <taxon>Embryophyta</taxon>
        <taxon>Tracheophyta</taxon>
        <taxon>Spermatophyta</taxon>
        <taxon>Magnoliopsida</taxon>
        <taxon>eudicotyledons</taxon>
        <taxon>Gunneridae</taxon>
        <taxon>Pentapetalae</taxon>
        <taxon>asterids</taxon>
        <taxon>campanulids</taxon>
        <taxon>Asterales</taxon>
        <taxon>Asteraceae</taxon>
        <taxon>Asteroideae</taxon>
        <taxon>Anthemideae</taxon>
        <taxon>Anthemidinae</taxon>
        <taxon>Tanacetum</taxon>
    </lineage>
</organism>
<keyword evidence="1" id="KW-0064">Aspartyl protease</keyword>
<dbReference type="InterPro" id="IPR036397">
    <property type="entry name" value="RNaseH_sf"/>
</dbReference>
<dbReference type="Pfam" id="PF13976">
    <property type="entry name" value="gag_pre-integrs"/>
    <property type="match status" value="1"/>
</dbReference>